<name>A0ACB7J4A0_PLECO</name>
<comment type="caution">
    <text evidence="1">The sequence shown here is derived from an EMBL/GenBank/DDBJ whole genome shotgun (WGS) entry which is preliminary data.</text>
</comment>
<sequence length="352" mass="39980">MPYVPHPKMSANPLPEHFPPQGMLTKQQYDYFNTGMGIGTTVMGVIRKLVYFSGNMFGGHKTIAMVISIVWESYGVTVFIAHVACADLLRRAFSCEELNVANLVTLCQITEVIGTCGIGHDAGRLPFVDYEGVGEKIDLRKFWHDHAPGDEGNNFFDWKALGQSKYSWLINRPDVFPKFPAKVDANRVPSEDFTIGENDVICNKPMDVLHALVPYLPARSYAMLVSTCRQLRYHALTTLQPHARNIVISLVWPLPTRNEYKAASKDVRSIMASEDMAVSPADADWYMYLSRVHRTKGMRVRRWIWSSCQEIKRVYDAKLPTSPFVITEEGGKSKQRKELEAKVAQMFKMYTM</sequence>
<accession>A0ACB7J4A0</accession>
<reference evidence="1 2" key="1">
    <citation type="journal article" date="2021" name="Appl. Environ. Microbiol.">
        <title>Genetic linkage and physical mapping for an oyster mushroom Pleurotus cornucopiae and QTL analysis for the trait cap color.</title>
        <authorList>
            <person name="Zhang Y."/>
            <person name="Gao W."/>
            <person name="Sonnenberg A."/>
            <person name="Chen Q."/>
            <person name="Zhang J."/>
            <person name="Huang C."/>
        </authorList>
    </citation>
    <scope>NUCLEOTIDE SEQUENCE [LARGE SCALE GENOMIC DNA]</scope>
    <source>
        <strain evidence="1">CCMSSC00406</strain>
    </source>
</reference>
<evidence type="ECO:0000313" key="1">
    <source>
        <dbReference type="EMBL" id="KAG9224936.1"/>
    </source>
</evidence>
<gene>
    <name evidence="1" type="ORF">CCMSSC00406_0001913</name>
</gene>
<proteinExistence type="predicted"/>
<protein>
    <submittedName>
        <fullName evidence="1">Uncharacterized protein</fullName>
    </submittedName>
</protein>
<organism evidence="1 2">
    <name type="scientific">Pleurotus cornucopiae</name>
    <name type="common">Cornucopia mushroom</name>
    <dbReference type="NCBI Taxonomy" id="5321"/>
    <lineage>
        <taxon>Eukaryota</taxon>
        <taxon>Fungi</taxon>
        <taxon>Dikarya</taxon>
        <taxon>Basidiomycota</taxon>
        <taxon>Agaricomycotina</taxon>
        <taxon>Agaricomycetes</taxon>
        <taxon>Agaricomycetidae</taxon>
        <taxon>Agaricales</taxon>
        <taxon>Pleurotineae</taxon>
        <taxon>Pleurotaceae</taxon>
        <taxon>Pleurotus</taxon>
    </lineage>
</organism>
<dbReference type="EMBL" id="WQMT02000003">
    <property type="protein sequence ID" value="KAG9224936.1"/>
    <property type="molecule type" value="Genomic_DNA"/>
</dbReference>
<dbReference type="Proteomes" id="UP000824881">
    <property type="component" value="Unassembled WGS sequence"/>
</dbReference>
<evidence type="ECO:0000313" key="2">
    <source>
        <dbReference type="Proteomes" id="UP000824881"/>
    </source>
</evidence>
<keyword evidence="2" id="KW-1185">Reference proteome</keyword>